<reference evidence="1 2" key="1">
    <citation type="submission" date="2019-06" db="EMBL/GenBank/DDBJ databases">
        <title>Genomic insights into carbon and energy metabolism of Deferribacter autotrophicus revealed new metabolic traits in the phylum Deferribacteres.</title>
        <authorList>
            <person name="Slobodkin A.I."/>
            <person name="Slobodkina G.B."/>
            <person name="Allioux M."/>
            <person name="Alain K."/>
            <person name="Jebbar M."/>
            <person name="Shadrin V."/>
            <person name="Kublanov I.V."/>
            <person name="Toshchakov S.V."/>
            <person name="Bonch-Osmolovskaya E.A."/>
        </authorList>
    </citation>
    <scope>NUCLEOTIDE SEQUENCE [LARGE SCALE GENOMIC DNA]</scope>
    <source>
        <strain evidence="1 2">SL50</strain>
    </source>
</reference>
<dbReference type="RefSeq" id="WP_149266957.1">
    <property type="nucleotide sequence ID" value="NZ_VFJB01000008.1"/>
</dbReference>
<evidence type="ECO:0000313" key="2">
    <source>
        <dbReference type="Proteomes" id="UP000322876"/>
    </source>
</evidence>
<dbReference type="EMBL" id="VFJB01000008">
    <property type="protein sequence ID" value="KAA0257284.1"/>
    <property type="molecule type" value="Genomic_DNA"/>
</dbReference>
<accession>A0A5A8F6H1</accession>
<dbReference type="Proteomes" id="UP000322876">
    <property type="component" value="Unassembled WGS sequence"/>
</dbReference>
<comment type="caution">
    <text evidence="1">The sequence shown here is derived from an EMBL/GenBank/DDBJ whole genome shotgun (WGS) entry which is preliminary data.</text>
</comment>
<keyword evidence="2" id="KW-1185">Reference proteome</keyword>
<protein>
    <submittedName>
        <fullName evidence="1">Uncharacterized protein</fullName>
    </submittedName>
</protein>
<gene>
    <name evidence="1" type="ORF">FHQ18_09550</name>
</gene>
<proteinExistence type="predicted"/>
<evidence type="ECO:0000313" key="1">
    <source>
        <dbReference type="EMBL" id="KAA0257284.1"/>
    </source>
</evidence>
<dbReference type="AlphaFoldDB" id="A0A5A8F6H1"/>
<name>A0A5A8F6H1_9BACT</name>
<organism evidence="1 2">
    <name type="scientific">Deferribacter autotrophicus</name>
    <dbReference type="NCBI Taxonomy" id="500465"/>
    <lineage>
        <taxon>Bacteria</taxon>
        <taxon>Pseudomonadati</taxon>
        <taxon>Deferribacterota</taxon>
        <taxon>Deferribacteres</taxon>
        <taxon>Deferribacterales</taxon>
        <taxon>Deferribacteraceae</taxon>
        <taxon>Deferribacter</taxon>
    </lineage>
</organism>
<sequence>MKKDRPICNYFCISPNLLHESKLIDKKTHDDILKDKQCFNKRFNERFTFQVFLSCSDEFNFDLEWKLNDKDPPDIVAKIQKYSLGFELTELVDGDSIKKSIKEDNNEYFRLWTEEEFIRKLTELSYRKDKKMEKISKLYFLKILLIYTDEGFFETDFKSELGMCLANENFNNLDSIKLMFSYSPDMKKCEIINLFGNSKYYNFINKIKGSVTQSV</sequence>